<comment type="function">
    <text evidence="11">Required for the insertion and/or proper folding and/or complex formation of integral membrane proteins into the membrane. Involved in integration of membrane proteins that insert both dependently and independently of the Sec translocase complex, as well as at least some lipoproteins. Aids folding of multispanning membrane proteins.</text>
</comment>
<evidence type="ECO:0000256" key="12">
    <source>
        <dbReference type="ARBA" id="ARBA00026028"/>
    </source>
</evidence>
<evidence type="ECO:0000256" key="13">
    <source>
        <dbReference type="ARBA" id="ARBA00031538"/>
    </source>
</evidence>
<dbReference type="Proteomes" id="UP000663937">
    <property type="component" value="Chromosome"/>
</dbReference>
<keyword evidence="9 18" id="KW-0472">Membrane</keyword>
<reference evidence="20" key="1">
    <citation type="submission" date="2021-03" db="EMBL/GenBank/DDBJ databases">
        <title>Pengzhenrongella sicca gen. nov., sp. nov., a new member of suborder Micrococcineae isolated from High-Arctic tundra soil.</title>
        <authorList>
            <person name="Peng F."/>
        </authorList>
    </citation>
    <scope>NUCLEOTIDE SEQUENCE</scope>
    <source>
        <strain evidence="20">LRZ-2</strain>
    </source>
</reference>
<dbReference type="CDD" id="cd20070">
    <property type="entry name" value="5TM_YidC_Alb3"/>
    <property type="match status" value="1"/>
</dbReference>
<evidence type="ECO:0000256" key="18">
    <source>
        <dbReference type="SAM" id="Phobius"/>
    </source>
</evidence>
<evidence type="ECO:0000256" key="2">
    <source>
        <dbReference type="ARBA" id="ARBA00010527"/>
    </source>
</evidence>
<dbReference type="NCBIfam" id="TIGR03592">
    <property type="entry name" value="yidC_oxa1_cterm"/>
    <property type="match status" value="1"/>
</dbReference>
<keyword evidence="7" id="KW-0653">Protein transport</keyword>
<organism evidence="20 21">
    <name type="scientific">Pengzhenrongella sicca</name>
    <dbReference type="NCBI Taxonomy" id="2819238"/>
    <lineage>
        <taxon>Bacteria</taxon>
        <taxon>Bacillati</taxon>
        <taxon>Actinomycetota</taxon>
        <taxon>Actinomycetes</taxon>
        <taxon>Micrococcales</taxon>
        <taxon>Pengzhenrongella</taxon>
    </lineage>
</organism>
<evidence type="ECO:0000256" key="9">
    <source>
        <dbReference type="ARBA" id="ARBA00023136"/>
    </source>
</evidence>
<evidence type="ECO:0000256" key="10">
    <source>
        <dbReference type="ARBA" id="ARBA00023186"/>
    </source>
</evidence>
<feature type="domain" description="Membrane insertase YidC/Oxa/ALB C-terminal" evidence="19">
    <location>
        <begin position="38"/>
        <end position="261"/>
    </location>
</feature>
<feature type="compositionally biased region" description="Low complexity" evidence="17">
    <location>
        <begin position="398"/>
        <end position="415"/>
    </location>
</feature>
<evidence type="ECO:0000256" key="15">
    <source>
        <dbReference type="ARBA" id="ARBA00033342"/>
    </source>
</evidence>
<dbReference type="NCBIfam" id="NF002350">
    <property type="entry name" value="PRK01315.1"/>
    <property type="match status" value="1"/>
</dbReference>
<evidence type="ECO:0000256" key="1">
    <source>
        <dbReference type="ARBA" id="ARBA00004651"/>
    </source>
</evidence>
<feature type="region of interest" description="Disordered" evidence="17">
    <location>
        <begin position="277"/>
        <end position="434"/>
    </location>
</feature>
<dbReference type="GO" id="GO:0015031">
    <property type="term" value="P:protein transport"/>
    <property type="evidence" value="ECO:0007669"/>
    <property type="project" value="UniProtKB-KW"/>
</dbReference>
<evidence type="ECO:0000256" key="17">
    <source>
        <dbReference type="SAM" id="MobiDB-lite"/>
    </source>
</evidence>
<dbReference type="GO" id="GO:0032977">
    <property type="term" value="F:membrane insertase activity"/>
    <property type="evidence" value="ECO:0007669"/>
    <property type="project" value="InterPro"/>
</dbReference>
<feature type="transmembrane region" description="Helical" evidence="18">
    <location>
        <begin position="12"/>
        <end position="30"/>
    </location>
</feature>
<gene>
    <name evidence="20" type="primary">yidC</name>
    <name evidence="20" type="ORF">J4E96_20010</name>
</gene>
<protein>
    <recommendedName>
        <fullName evidence="3">Membrane protein insertase YidC</fullName>
    </recommendedName>
    <alternativeName>
        <fullName evidence="15">Foldase YidC</fullName>
    </alternativeName>
    <alternativeName>
        <fullName evidence="14">Membrane integrase YidC</fullName>
    </alternativeName>
    <alternativeName>
        <fullName evidence="13">Membrane protein YidC</fullName>
    </alternativeName>
</protein>
<sequence>MDFFKILYPIEWVVAWLMYLAHTACTWIGLDPASGLAWGLSIVVLVIIMRIILIPLFFKQIRASRGMQMLAPEMQAIQKKYKGKSDPASREAMSRETMALYKKHNTNPFSSCLPILAQSPIFFALFRVLTNLDEIASGARDPLGPINATVAAQAEQSTIFGAPLSSTFMTAATSADPTATRIVTIALIVAMSATTFLTQRQLTMKNMPASALEGPMAQQQKVLLYILPLVFAFSGVNFPIGVLLYWTTTNLWSMGQQFYTIRRMPTPGSQAERLMRERRARKGKADPSGPQDTGAGSAVLELPEAKGQRVQPVRKDRVRTKPPTGAPRAAGTTASSSGPERAGAAGTTAARKAARPKPAPGTKPAAGKTAAPKSAASRSATSKTNGSKQATSKPADPGSTKATPSGGATATGGAPVQDVSGDEAPPSAPIRGKK</sequence>
<evidence type="ECO:0000256" key="3">
    <source>
        <dbReference type="ARBA" id="ARBA00015325"/>
    </source>
</evidence>
<evidence type="ECO:0000256" key="8">
    <source>
        <dbReference type="ARBA" id="ARBA00022989"/>
    </source>
</evidence>
<dbReference type="InterPro" id="IPR001708">
    <property type="entry name" value="YidC/ALB3/OXA1/COX18"/>
</dbReference>
<keyword evidence="10" id="KW-0143">Chaperone</keyword>
<feature type="compositionally biased region" description="Low complexity" evidence="17">
    <location>
        <begin position="322"/>
        <end position="351"/>
    </location>
</feature>
<dbReference type="GO" id="GO:0051205">
    <property type="term" value="P:protein insertion into membrane"/>
    <property type="evidence" value="ECO:0007669"/>
    <property type="project" value="TreeGrafter"/>
</dbReference>
<evidence type="ECO:0000256" key="7">
    <source>
        <dbReference type="ARBA" id="ARBA00022927"/>
    </source>
</evidence>
<comment type="subcellular location">
    <subcellularLocation>
        <location evidence="1">Cell membrane</location>
        <topology evidence="1">Multi-pass membrane protein</topology>
    </subcellularLocation>
    <subcellularLocation>
        <location evidence="16">Membrane</location>
        <topology evidence="16">Multi-pass membrane protein</topology>
    </subcellularLocation>
</comment>
<keyword evidence="6 16" id="KW-0812">Transmembrane</keyword>
<evidence type="ECO:0000256" key="16">
    <source>
        <dbReference type="RuleBase" id="RU003945"/>
    </source>
</evidence>
<dbReference type="InterPro" id="IPR047196">
    <property type="entry name" value="YidC_ALB_C"/>
</dbReference>
<comment type="similarity">
    <text evidence="2">Belongs to the OXA1/ALB3/YidC family. Type 1 subfamily.</text>
</comment>
<evidence type="ECO:0000256" key="11">
    <source>
        <dbReference type="ARBA" id="ARBA00025034"/>
    </source>
</evidence>
<dbReference type="Pfam" id="PF02096">
    <property type="entry name" value="60KD_IMP"/>
    <property type="match status" value="1"/>
</dbReference>
<dbReference type="AlphaFoldDB" id="A0A8A4ZF11"/>
<evidence type="ECO:0000259" key="19">
    <source>
        <dbReference type="Pfam" id="PF02096"/>
    </source>
</evidence>
<comment type="subunit">
    <text evidence="12">Interacts with the Sec translocase complex via SecD. Specifically interacts with transmembrane segments of nascent integral membrane proteins during membrane integration.</text>
</comment>
<keyword evidence="4" id="KW-0813">Transport</keyword>
<dbReference type="KEGG" id="psic:J4E96_20010"/>
<keyword evidence="21" id="KW-1185">Reference proteome</keyword>
<name>A0A8A4ZF11_9MICO</name>
<dbReference type="PANTHER" id="PTHR12428:SF65">
    <property type="entry name" value="CYTOCHROME C OXIDASE ASSEMBLY PROTEIN COX18, MITOCHONDRIAL"/>
    <property type="match status" value="1"/>
</dbReference>
<dbReference type="PANTHER" id="PTHR12428">
    <property type="entry name" value="OXA1"/>
    <property type="match status" value="1"/>
</dbReference>
<dbReference type="InterPro" id="IPR028055">
    <property type="entry name" value="YidC/Oxa/ALB_C"/>
</dbReference>
<accession>A0A8A4ZF11</accession>
<evidence type="ECO:0000256" key="6">
    <source>
        <dbReference type="ARBA" id="ARBA00022692"/>
    </source>
</evidence>
<evidence type="ECO:0000256" key="5">
    <source>
        <dbReference type="ARBA" id="ARBA00022475"/>
    </source>
</evidence>
<keyword evidence="8 18" id="KW-1133">Transmembrane helix</keyword>
<keyword evidence="5" id="KW-1003">Cell membrane</keyword>
<dbReference type="RefSeq" id="WP_227423790.1">
    <property type="nucleotide sequence ID" value="NZ_CP071868.1"/>
</dbReference>
<dbReference type="EMBL" id="CP071868">
    <property type="protein sequence ID" value="QTE29503.1"/>
    <property type="molecule type" value="Genomic_DNA"/>
</dbReference>
<feature type="transmembrane region" description="Helical" evidence="18">
    <location>
        <begin position="182"/>
        <end position="202"/>
    </location>
</feature>
<evidence type="ECO:0000313" key="20">
    <source>
        <dbReference type="EMBL" id="QTE29503.1"/>
    </source>
</evidence>
<feature type="transmembrane region" description="Helical" evidence="18">
    <location>
        <begin position="36"/>
        <end position="58"/>
    </location>
</feature>
<evidence type="ECO:0000313" key="21">
    <source>
        <dbReference type="Proteomes" id="UP000663937"/>
    </source>
</evidence>
<evidence type="ECO:0000256" key="4">
    <source>
        <dbReference type="ARBA" id="ARBA00022448"/>
    </source>
</evidence>
<dbReference type="GO" id="GO:0005886">
    <property type="term" value="C:plasma membrane"/>
    <property type="evidence" value="ECO:0007669"/>
    <property type="project" value="UniProtKB-SubCell"/>
</dbReference>
<feature type="compositionally biased region" description="Low complexity" evidence="17">
    <location>
        <begin position="360"/>
        <end position="384"/>
    </location>
</feature>
<evidence type="ECO:0000256" key="14">
    <source>
        <dbReference type="ARBA" id="ARBA00033245"/>
    </source>
</evidence>
<feature type="transmembrane region" description="Helical" evidence="18">
    <location>
        <begin position="222"/>
        <end position="246"/>
    </location>
</feature>
<proteinExistence type="inferred from homology"/>